<evidence type="ECO:0000256" key="1">
    <source>
        <dbReference type="SAM" id="MobiDB-lite"/>
    </source>
</evidence>
<accession>A0A1B6PI48</accession>
<dbReference type="Gramene" id="KXG25364">
    <property type="protein sequence ID" value="KXG25364"/>
    <property type="gene ID" value="SORBI_3007G165200"/>
</dbReference>
<name>A0A1B6PI48_SORBI</name>
<evidence type="ECO:0000313" key="3">
    <source>
        <dbReference type="Proteomes" id="UP000000768"/>
    </source>
</evidence>
<sequence>MPMEPACLPAGAGGRRDLMKSLVRLLRPSGARRRDGGRSEWAQIETDIGPAGGRACLPVFGLCGSYEGWAHRVPVTLRPIFNWIGEGVPFVLRGGALPPPFFRRWTPPGRGKPSRDQATQSPAPTPKRDFPLHQGFSTQKLGLLNYKSAA</sequence>
<evidence type="ECO:0000313" key="2">
    <source>
        <dbReference type="EMBL" id="KXG25364.1"/>
    </source>
</evidence>
<keyword evidence="3" id="KW-1185">Reference proteome</keyword>
<feature type="region of interest" description="Disordered" evidence="1">
    <location>
        <begin position="102"/>
        <end position="135"/>
    </location>
</feature>
<dbReference type="EMBL" id="CM000766">
    <property type="protein sequence ID" value="KXG25364.1"/>
    <property type="molecule type" value="Genomic_DNA"/>
</dbReference>
<dbReference type="Proteomes" id="UP000000768">
    <property type="component" value="Chromosome 7"/>
</dbReference>
<dbReference type="AlphaFoldDB" id="A0A1B6PI48"/>
<protein>
    <submittedName>
        <fullName evidence="2">Uncharacterized protein</fullName>
    </submittedName>
</protein>
<reference evidence="2 3" key="1">
    <citation type="journal article" date="2009" name="Nature">
        <title>The Sorghum bicolor genome and the diversification of grasses.</title>
        <authorList>
            <person name="Paterson A.H."/>
            <person name="Bowers J.E."/>
            <person name="Bruggmann R."/>
            <person name="Dubchak I."/>
            <person name="Grimwood J."/>
            <person name="Gundlach H."/>
            <person name="Haberer G."/>
            <person name="Hellsten U."/>
            <person name="Mitros T."/>
            <person name="Poliakov A."/>
            <person name="Schmutz J."/>
            <person name="Spannagl M."/>
            <person name="Tang H."/>
            <person name="Wang X."/>
            <person name="Wicker T."/>
            <person name="Bharti A.K."/>
            <person name="Chapman J."/>
            <person name="Feltus F.A."/>
            <person name="Gowik U."/>
            <person name="Grigoriev I.V."/>
            <person name="Lyons E."/>
            <person name="Maher C.A."/>
            <person name="Martis M."/>
            <person name="Narechania A."/>
            <person name="Otillar R.P."/>
            <person name="Penning B.W."/>
            <person name="Salamov A.A."/>
            <person name="Wang Y."/>
            <person name="Zhang L."/>
            <person name="Carpita N.C."/>
            <person name="Freeling M."/>
            <person name="Gingle A.R."/>
            <person name="Hash C.T."/>
            <person name="Keller B."/>
            <person name="Klein P."/>
            <person name="Kresovich S."/>
            <person name="McCann M.C."/>
            <person name="Ming R."/>
            <person name="Peterson D.G."/>
            <person name="Mehboob-ur-Rahman"/>
            <person name="Ware D."/>
            <person name="Westhoff P."/>
            <person name="Mayer K.F."/>
            <person name="Messing J."/>
            <person name="Rokhsar D.S."/>
        </authorList>
    </citation>
    <scope>NUCLEOTIDE SEQUENCE [LARGE SCALE GENOMIC DNA]</scope>
    <source>
        <strain evidence="3">cv. BTx623</strain>
    </source>
</reference>
<organism evidence="2 3">
    <name type="scientific">Sorghum bicolor</name>
    <name type="common">Sorghum</name>
    <name type="synonym">Sorghum vulgare</name>
    <dbReference type="NCBI Taxonomy" id="4558"/>
    <lineage>
        <taxon>Eukaryota</taxon>
        <taxon>Viridiplantae</taxon>
        <taxon>Streptophyta</taxon>
        <taxon>Embryophyta</taxon>
        <taxon>Tracheophyta</taxon>
        <taxon>Spermatophyta</taxon>
        <taxon>Magnoliopsida</taxon>
        <taxon>Liliopsida</taxon>
        <taxon>Poales</taxon>
        <taxon>Poaceae</taxon>
        <taxon>PACMAD clade</taxon>
        <taxon>Panicoideae</taxon>
        <taxon>Andropogonodae</taxon>
        <taxon>Andropogoneae</taxon>
        <taxon>Sorghinae</taxon>
        <taxon>Sorghum</taxon>
    </lineage>
</organism>
<reference evidence="3" key="2">
    <citation type="journal article" date="2018" name="Plant J.">
        <title>The Sorghum bicolor reference genome: improved assembly, gene annotations, a transcriptome atlas, and signatures of genome organization.</title>
        <authorList>
            <person name="McCormick R.F."/>
            <person name="Truong S.K."/>
            <person name="Sreedasyam A."/>
            <person name="Jenkins J."/>
            <person name="Shu S."/>
            <person name="Sims D."/>
            <person name="Kennedy M."/>
            <person name="Amirebrahimi M."/>
            <person name="Weers B.D."/>
            <person name="McKinley B."/>
            <person name="Mattison A."/>
            <person name="Morishige D.T."/>
            <person name="Grimwood J."/>
            <person name="Schmutz J."/>
            <person name="Mullet J.E."/>
        </authorList>
    </citation>
    <scope>NUCLEOTIDE SEQUENCE [LARGE SCALE GENOMIC DNA]</scope>
    <source>
        <strain evidence="3">cv. BTx623</strain>
    </source>
</reference>
<dbReference type="InParanoid" id="A0A1B6PI48"/>
<gene>
    <name evidence="2" type="ORF">SORBI_3007G165200</name>
</gene>
<proteinExistence type="predicted"/>